<reference evidence="2 3" key="1">
    <citation type="submission" date="2014-08" db="EMBL/GenBank/DDBJ databases">
        <authorList>
            <person name="Hassan Y.I."/>
            <person name="Lepp D."/>
            <person name="Zhou T."/>
        </authorList>
    </citation>
    <scope>NUCLEOTIDE SEQUENCE [LARGE SCALE GENOMIC DNA]</scope>
    <source>
        <strain evidence="2 3">IFO13584</strain>
    </source>
</reference>
<dbReference type="OrthoDB" id="7939533at2"/>
<keyword evidence="3" id="KW-1185">Reference proteome</keyword>
<keyword evidence="1" id="KW-0732">Signal</keyword>
<feature type="signal peptide" evidence="1">
    <location>
        <begin position="1"/>
        <end position="31"/>
    </location>
</feature>
<evidence type="ECO:0000256" key="1">
    <source>
        <dbReference type="SAM" id="SignalP"/>
    </source>
</evidence>
<dbReference type="AlphaFoldDB" id="A0A087M1T6"/>
<protein>
    <recommendedName>
        <fullName evidence="4">Choice-of-anchor G family protein</fullName>
    </recommendedName>
</protein>
<feature type="chain" id="PRO_5001825937" description="Choice-of-anchor G family protein" evidence="1">
    <location>
        <begin position="32"/>
        <end position="597"/>
    </location>
</feature>
<gene>
    <name evidence="2" type="ORF">JP75_12675</name>
</gene>
<evidence type="ECO:0008006" key="4">
    <source>
        <dbReference type="Google" id="ProtNLM"/>
    </source>
</evidence>
<accession>A0A087M1T6</accession>
<proteinExistence type="predicted"/>
<name>A0A087M1T6_9HYPH</name>
<dbReference type="InterPro" id="IPR006311">
    <property type="entry name" value="TAT_signal"/>
</dbReference>
<comment type="caution">
    <text evidence="2">The sequence shown here is derived from an EMBL/GenBank/DDBJ whole genome shotgun (WGS) entry which is preliminary data.</text>
</comment>
<evidence type="ECO:0000313" key="3">
    <source>
        <dbReference type="Proteomes" id="UP000028981"/>
    </source>
</evidence>
<sequence>MTLNIVTRRGLAGIAAACLVSVALPAAPAMAQKVKTKPAEQAAASEPAEFSVSIPSVDAVDSSIDADTIKAILSGALVENADALAGLNASSITVPEIVLTVTSTVDGTKEEGVLTFTNLVLEDVVDGVAASASLEGSSFDVEDGHAEMGSTSATNFNIGGMLGIYGLVDAGGSTEMETLYADFLMEGGTFEAEDVSCEFGPVSGAEVRGRPIETSFVEIMTLAQQMEDDPEMADPALMGKFMRMYADILTAFESSEFTFDGFSCSGTDDDGRPMTFEIGNMTMAGMSPGIYPQISMNDFLINVEGDGSITLGNFTLKQFDLSSTIAALAGAPEEVDEAWLEANARALIPAFDGFSFAGLAIDIPDPDADGERIVADIDDFDLSLASYINGIPSVIDTSASGIRAALPEDTQDEQLQQLIALGITKIDAGFRLAAAWNADTSSIDVEEVSVSGVDLATVVLSGTIANATEALFSLDENEALMAGMGVAIKALNLDVTDAGLSDIILAAAAAEQGADPATLRPVFAGLAEGTVIGMMAGAADAAKLGAAINQFVSGTAKSLNIGIEAKTDPGLGMVDFMTAEEDPTTLIGKVNITASTK</sequence>
<dbReference type="PROSITE" id="PS51318">
    <property type="entry name" value="TAT"/>
    <property type="match status" value="1"/>
</dbReference>
<dbReference type="EMBL" id="JQGC01000010">
    <property type="protein sequence ID" value="KFL30839.1"/>
    <property type="molecule type" value="Genomic_DNA"/>
</dbReference>
<dbReference type="Proteomes" id="UP000028981">
    <property type="component" value="Unassembled WGS sequence"/>
</dbReference>
<dbReference type="RefSeq" id="WP_035083272.1">
    <property type="nucleotide sequence ID" value="NZ_JQGC01000010.1"/>
</dbReference>
<evidence type="ECO:0000313" key="2">
    <source>
        <dbReference type="EMBL" id="KFL30839.1"/>
    </source>
</evidence>
<organism evidence="2 3">
    <name type="scientific">Devosia riboflavina</name>
    <dbReference type="NCBI Taxonomy" id="46914"/>
    <lineage>
        <taxon>Bacteria</taxon>
        <taxon>Pseudomonadati</taxon>
        <taxon>Pseudomonadota</taxon>
        <taxon>Alphaproteobacteria</taxon>
        <taxon>Hyphomicrobiales</taxon>
        <taxon>Devosiaceae</taxon>
        <taxon>Devosia</taxon>
    </lineage>
</organism>